<dbReference type="GO" id="GO:0005290">
    <property type="term" value="F:L-histidine transmembrane transporter activity"/>
    <property type="evidence" value="ECO:0007669"/>
    <property type="project" value="TreeGrafter"/>
</dbReference>
<evidence type="ECO:0000313" key="12">
    <source>
        <dbReference type="EMBL" id="PAV20166.1"/>
    </source>
</evidence>
<comment type="caution">
    <text evidence="12">The sequence shown here is derived from an EMBL/GenBank/DDBJ whole genome shotgun (WGS) entry which is preliminary data.</text>
</comment>
<feature type="transmembrane region" description="Helical" evidence="10">
    <location>
        <begin position="276"/>
        <end position="298"/>
    </location>
</feature>
<feature type="compositionally biased region" description="Basic and acidic residues" evidence="9">
    <location>
        <begin position="9"/>
        <end position="22"/>
    </location>
</feature>
<keyword evidence="5 10" id="KW-0812">Transmembrane</keyword>
<reference evidence="12 13" key="1">
    <citation type="journal article" date="2017" name="Mol. Ecol.">
        <title>Comparative and population genomic landscape of Phellinus noxius: A hypervariable fungus causing root rot in trees.</title>
        <authorList>
            <person name="Chung C.L."/>
            <person name="Lee T.J."/>
            <person name="Akiba M."/>
            <person name="Lee H.H."/>
            <person name="Kuo T.H."/>
            <person name="Liu D."/>
            <person name="Ke H.M."/>
            <person name="Yokoi T."/>
            <person name="Roa M.B."/>
            <person name="Lu M.J."/>
            <person name="Chang Y.Y."/>
            <person name="Ann P.J."/>
            <person name="Tsai J.N."/>
            <person name="Chen C.Y."/>
            <person name="Tzean S.S."/>
            <person name="Ota Y."/>
            <person name="Hattori T."/>
            <person name="Sahashi N."/>
            <person name="Liou R.F."/>
            <person name="Kikuchi T."/>
            <person name="Tsai I.J."/>
        </authorList>
    </citation>
    <scope>NUCLEOTIDE SEQUENCE [LARGE SCALE GENOMIC DNA]</scope>
    <source>
        <strain evidence="12 13">FFPRI411160</strain>
    </source>
</reference>
<dbReference type="GO" id="GO:0061459">
    <property type="term" value="F:L-arginine transmembrane transporter activity"/>
    <property type="evidence" value="ECO:0007669"/>
    <property type="project" value="TreeGrafter"/>
</dbReference>
<comment type="subcellular location">
    <subcellularLocation>
        <location evidence="1">Vacuole membrane</location>
        <topology evidence="1">Multi-pass membrane protein</topology>
    </subcellularLocation>
</comment>
<comment type="similarity">
    <text evidence="2">Belongs to the amino acid/polyamine transporter 2 family.</text>
</comment>
<dbReference type="EMBL" id="NBII01000004">
    <property type="protein sequence ID" value="PAV20166.1"/>
    <property type="molecule type" value="Genomic_DNA"/>
</dbReference>
<dbReference type="InParanoid" id="A0A286UKM9"/>
<dbReference type="FunCoup" id="A0A286UKM9">
    <property type="interactions" value="256"/>
</dbReference>
<evidence type="ECO:0000256" key="5">
    <source>
        <dbReference type="ARBA" id="ARBA00022692"/>
    </source>
</evidence>
<feature type="transmembrane region" description="Helical" evidence="10">
    <location>
        <begin position="421"/>
        <end position="449"/>
    </location>
</feature>
<evidence type="ECO:0000256" key="9">
    <source>
        <dbReference type="SAM" id="MobiDB-lite"/>
    </source>
</evidence>
<sequence>MVQTYGVAESRDDLHDNSHEDSQGESSALLGLSSATGATTPKSDGSGTIVSSVSNLANTIIGSGMLTFPLAMASAGIIPGMISCIVCGSIAAFGLYLLSRCAAYTPNRRASFFAVSKLTFPKAAVFFDAAIATKCFGVSISYLIIIKTLMPNVVLSLYHDLTSPDTQPPDWAVSGRFWLSFFMVILIPLCFLRKIDSLRHTSYIALFSVAYLVLIVVSCYFKPLEGSPERGEVHLINFSSGFITTFPVQVFAFTCSQNLFPIYNELATNNQRRMNIVIGSAIGSATLTYEIVAIFGYLTFGSSVRDNIIAMYPSTSLFIAIGQLAIVILVMFSYPLQHKLVTDDDESDIIDEHGPHEMSFTKHFVLTSSIIALGSTVAFFIDDLKLVLSFVGSTGSTTISFILPGLFFWKLTRDDETVKRPLNWAALCLAIYGILIMIFCLSFNIYQIIYPTSL</sequence>
<evidence type="ECO:0000256" key="4">
    <source>
        <dbReference type="ARBA" id="ARBA00022554"/>
    </source>
</evidence>
<organism evidence="12 13">
    <name type="scientific">Pyrrhoderma noxium</name>
    <dbReference type="NCBI Taxonomy" id="2282107"/>
    <lineage>
        <taxon>Eukaryota</taxon>
        <taxon>Fungi</taxon>
        <taxon>Dikarya</taxon>
        <taxon>Basidiomycota</taxon>
        <taxon>Agaricomycotina</taxon>
        <taxon>Agaricomycetes</taxon>
        <taxon>Hymenochaetales</taxon>
        <taxon>Hymenochaetaceae</taxon>
        <taxon>Pyrrhoderma</taxon>
    </lineage>
</organism>
<feature type="transmembrane region" description="Helical" evidence="10">
    <location>
        <begin position="203"/>
        <end position="223"/>
    </location>
</feature>
<evidence type="ECO:0000256" key="2">
    <source>
        <dbReference type="ARBA" id="ARBA00008066"/>
    </source>
</evidence>
<protein>
    <submittedName>
        <fullName evidence="12">Vacuolar amino acid transporter 5</fullName>
    </submittedName>
</protein>
<evidence type="ECO:0000256" key="6">
    <source>
        <dbReference type="ARBA" id="ARBA00022970"/>
    </source>
</evidence>
<dbReference type="STRING" id="2282107.A0A286UKM9"/>
<feature type="transmembrane region" description="Helical" evidence="10">
    <location>
        <begin position="77"/>
        <end position="98"/>
    </location>
</feature>
<dbReference type="Pfam" id="PF01490">
    <property type="entry name" value="Aa_trans"/>
    <property type="match status" value="1"/>
</dbReference>
<evidence type="ECO:0000256" key="1">
    <source>
        <dbReference type="ARBA" id="ARBA00004128"/>
    </source>
</evidence>
<dbReference type="AlphaFoldDB" id="A0A286UKM9"/>
<evidence type="ECO:0000256" key="10">
    <source>
        <dbReference type="SAM" id="Phobius"/>
    </source>
</evidence>
<dbReference type="Gene3D" id="1.20.1740.10">
    <property type="entry name" value="Amino acid/polyamine transporter I"/>
    <property type="match status" value="1"/>
</dbReference>
<dbReference type="GO" id="GO:0015189">
    <property type="term" value="F:L-lysine transmembrane transporter activity"/>
    <property type="evidence" value="ECO:0007669"/>
    <property type="project" value="TreeGrafter"/>
</dbReference>
<dbReference type="Proteomes" id="UP000217199">
    <property type="component" value="Unassembled WGS sequence"/>
</dbReference>
<feature type="transmembrane region" description="Helical" evidence="10">
    <location>
        <begin position="235"/>
        <end position="255"/>
    </location>
</feature>
<keyword evidence="8 10" id="KW-0472">Membrane</keyword>
<evidence type="ECO:0000259" key="11">
    <source>
        <dbReference type="Pfam" id="PF01490"/>
    </source>
</evidence>
<evidence type="ECO:0000256" key="3">
    <source>
        <dbReference type="ARBA" id="ARBA00022448"/>
    </source>
</evidence>
<dbReference type="GO" id="GO:0005302">
    <property type="term" value="F:L-tyrosine transmembrane transporter activity"/>
    <property type="evidence" value="ECO:0007669"/>
    <property type="project" value="TreeGrafter"/>
</dbReference>
<feature type="transmembrane region" description="Helical" evidence="10">
    <location>
        <begin position="171"/>
        <end position="191"/>
    </location>
</feature>
<feature type="transmembrane region" description="Helical" evidence="10">
    <location>
        <begin position="387"/>
        <end position="409"/>
    </location>
</feature>
<accession>A0A286UKM9</accession>
<dbReference type="GO" id="GO:0005313">
    <property type="term" value="F:L-glutamate transmembrane transporter activity"/>
    <property type="evidence" value="ECO:0007669"/>
    <property type="project" value="TreeGrafter"/>
</dbReference>
<keyword evidence="3" id="KW-0813">Transport</keyword>
<dbReference type="OrthoDB" id="438545at2759"/>
<proteinExistence type="inferred from homology"/>
<keyword evidence="4" id="KW-0926">Vacuole</keyword>
<dbReference type="PANTHER" id="PTHR22950">
    <property type="entry name" value="AMINO ACID TRANSPORTER"/>
    <property type="match status" value="1"/>
</dbReference>
<dbReference type="GO" id="GO:0000329">
    <property type="term" value="C:fungal-type vacuole membrane"/>
    <property type="evidence" value="ECO:0007669"/>
    <property type="project" value="TreeGrafter"/>
</dbReference>
<feature type="transmembrane region" description="Helical" evidence="10">
    <location>
        <begin position="310"/>
        <end position="332"/>
    </location>
</feature>
<dbReference type="GO" id="GO:0015194">
    <property type="term" value="F:L-serine transmembrane transporter activity"/>
    <property type="evidence" value="ECO:0007669"/>
    <property type="project" value="TreeGrafter"/>
</dbReference>
<keyword evidence="13" id="KW-1185">Reference proteome</keyword>
<feature type="transmembrane region" description="Helical" evidence="10">
    <location>
        <begin position="364"/>
        <end position="381"/>
    </location>
</feature>
<gene>
    <name evidence="12" type="ORF">PNOK_0510000</name>
</gene>
<evidence type="ECO:0000256" key="7">
    <source>
        <dbReference type="ARBA" id="ARBA00022989"/>
    </source>
</evidence>
<evidence type="ECO:0000256" key="8">
    <source>
        <dbReference type="ARBA" id="ARBA00023136"/>
    </source>
</evidence>
<keyword evidence="6" id="KW-0029">Amino-acid transport</keyword>
<feature type="region of interest" description="Disordered" evidence="9">
    <location>
        <begin position="1"/>
        <end position="25"/>
    </location>
</feature>
<name>A0A286UKM9_9AGAM</name>
<dbReference type="PANTHER" id="PTHR22950:SF678">
    <property type="entry name" value="VACUOLAR AMINO ACID TRANSPORTER 5-RELATED"/>
    <property type="match status" value="1"/>
</dbReference>
<keyword evidence="7 10" id="KW-1133">Transmembrane helix</keyword>
<feature type="domain" description="Amino acid transporter transmembrane" evidence="11">
    <location>
        <begin position="46"/>
        <end position="443"/>
    </location>
</feature>
<dbReference type="InterPro" id="IPR013057">
    <property type="entry name" value="AA_transpt_TM"/>
</dbReference>
<evidence type="ECO:0000313" key="13">
    <source>
        <dbReference type="Proteomes" id="UP000217199"/>
    </source>
</evidence>